<feature type="compositionally biased region" description="Pro residues" evidence="1">
    <location>
        <begin position="127"/>
        <end position="137"/>
    </location>
</feature>
<keyword evidence="3" id="KW-1185">Reference proteome</keyword>
<name>A0A8J3WEY9_PLARO</name>
<feature type="region of interest" description="Disordered" evidence="1">
    <location>
        <begin position="196"/>
        <end position="223"/>
    </location>
</feature>
<accession>A0A8J3WEY9</accession>
<sequence length="641" mass="65261">MDPVAVLRAARTVSAELDGLLGEAAGALRDRLDPLLAEEGRREPEALANTVVMLLAQHGPAWDRLAALLRLNDQTALPAPALPGAAPPGAAPASQAPASPVPPPPAIPVTGDRVLPAPAQDAARAPSPSPSPSPAPAPEKKPSVLHRLTGALRRRRGRPAQPVRREAFPLIEAVGEVVAGWGLEVRVGLAPGAGGPAPGADGTAPGAAGNAGESAGAPAGAAVPPEPFDLDVQLIAEGFEAPGGWRVRLRVDEASPYPAAVVNLVARPPDGTQRPEGQDARTAARRLQAVYSVRGQVTGYGVRAVTVLGSPGPARPPGPPGRDAGAAPVAGAPVRPHEMAGRYGAPPDVTAVIAHGDRPGRLWWTYLSPHFVTPDRAEPCELGAPAPAYARDLIEQVATRAGRSDLSIYLRGAGRQVALKIPPGFWELLEAVAARIAPRPPRILFLSQEPYVPWELAAMEHPLDPSLPVFLNCQTAVGRWALGGRRPELPPPVAATADAAGLRHALAALGGPPEMIGPALSGGAGIVVTGGPALVPRLVAGCRVGGAPFVFLSGDHDPDAAQALLVAGAGGVAAPLWPVAAEAARELAAQLHGRGLSGEAPAEVLRSLRCAGSAAALAYRFCGHPAAVLIPPALAPSQPLA</sequence>
<organism evidence="2 3">
    <name type="scientific">Planobispora rosea</name>
    <dbReference type="NCBI Taxonomy" id="35762"/>
    <lineage>
        <taxon>Bacteria</taxon>
        <taxon>Bacillati</taxon>
        <taxon>Actinomycetota</taxon>
        <taxon>Actinomycetes</taxon>
        <taxon>Streptosporangiales</taxon>
        <taxon>Streptosporangiaceae</taxon>
        <taxon>Planobispora</taxon>
    </lineage>
</organism>
<proteinExistence type="predicted"/>
<dbReference type="RefSeq" id="WP_189243250.1">
    <property type="nucleotide sequence ID" value="NZ_BMQP01000032.1"/>
</dbReference>
<reference evidence="2" key="1">
    <citation type="submission" date="2021-01" db="EMBL/GenBank/DDBJ databases">
        <title>Whole genome shotgun sequence of Planobispora rosea NBRC 15558.</title>
        <authorList>
            <person name="Komaki H."/>
            <person name="Tamura T."/>
        </authorList>
    </citation>
    <scope>NUCLEOTIDE SEQUENCE</scope>
    <source>
        <strain evidence="2">NBRC 15558</strain>
    </source>
</reference>
<dbReference type="Proteomes" id="UP000655044">
    <property type="component" value="Unassembled WGS sequence"/>
</dbReference>
<feature type="compositionally biased region" description="Low complexity" evidence="1">
    <location>
        <begin position="198"/>
        <end position="223"/>
    </location>
</feature>
<evidence type="ECO:0000313" key="3">
    <source>
        <dbReference type="Proteomes" id="UP000655044"/>
    </source>
</evidence>
<gene>
    <name evidence="2" type="ORF">Pro02_51860</name>
</gene>
<dbReference type="EMBL" id="BOOI01000049">
    <property type="protein sequence ID" value="GIH86778.1"/>
    <property type="molecule type" value="Genomic_DNA"/>
</dbReference>
<evidence type="ECO:0000256" key="1">
    <source>
        <dbReference type="SAM" id="MobiDB-lite"/>
    </source>
</evidence>
<comment type="caution">
    <text evidence="2">The sequence shown here is derived from an EMBL/GenBank/DDBJ whole genome shotgun (WGS) entry which is preliminary data.</text>
</comment>
<feature type="region of interest" description="Disordered" evidence="1">
    <location>
        <begin position="80"/>
        <end position="145"/>
    </location>
</feature>
<dbReference type="AlphaFoldDB" id="A0A8J3WEY9"/>
<feature type="compositionally biased region" description="Low complexity" evidence="1">
    <location>
        <begin position="116"/>
        <end position="126"/>
    </location>
</feature>
<evidence type="ECO:0000313" key="2">
    <source>
        <dbReference type="EMBL" id="GIH86778.1"/>
    </source>
</evidence>
<protein>
    <submittedName>
        <fullName evidence="2">Uncharacterized protein</fullName>
    </submittedName>
</protein>